<evidence type="ECO:0000313" key="4">
    <source>
        <dbReference type="Proteomes" id="UP000077755"/>
    </source>
</evidence>
<keyword evidence="1" id="KW-0812">Transmembrane</keyword>
<name>A0A164Y6Q1_DAUCS</name>
<keyword evidence="1" id="KW-1133">Transmembrane helix</keyword>
<evidence type="ECO:0000313" key="3">
    <source>
        <dbReference type="EMBL" id="WOH00424.1"/>
    </source>
</evidence>
<feature type="transmembrane region" description="Helical" evidence="1">
    <location>
        <begin position="20"/>
        <end position="39"/>
    </location>
</feature>
<keyword evidence="4" id="KW-1185">Reference proteome</keyword>
<protein>
    <submittedName>
        <fullName evidence="2">Uncharacterized protein</fullName>
    </submittedName>
</protein>
<proteinExistence type="predicted"/>
<evidence type="ECO:0000313" key="2">
    <source>
        <dbReference type="EMBL" id="KZM94058.1"/>
    </source>
</evidence>
<reference evidence="2" key="1">
    <citation type="journal article" date="2016" name="Nat. Genet.">
        <title>A high-quality carrot genome assembly provides new insights into carotenoid accumulation and asterid genome evolution.</title>
        <authorList>
            <person name="Iorizzo M."/>
            <person name="Ellison S."/>
            <person name="Senalik D."/>
            <person name="Zeng P."/>
            <person name="Satapoomin P."/>
            <person name="Huang J."/>
            <person name="Bowman M."/>
            <person name="Iovene M."/>
            <person name="Sanseverino W."/>
            <person name="Cavagnaro P."/>
            <person name="Yildiz M."/>
            <person name="Macko-Podgorni A."/>
            <person name="Moranska E."/>
            <person name="Grzebelus E."/>
            <person name="Grzebelus D."/>
            <person name="Ashrafi H."/>
            <person name="Zheng Z."/>
            <person name="Cheng S."/>
            <person name="Spooner D."/>
            <person name="Van Deynze A."/>
            <person name="Simon P."/>
        </authorList>
    </citation>
    <scope>NUCLEOTIDE SEQUENCE [LARGE SCALE GENOMIC DNA]</scope>
    <source>
        <tissue evidence="2">Leaf</tissue>
    </source>
</reference>
<dbReference type="AlphaFoldDB" id="A0A164Y6Q1"/>
<dbReference type="Gramene" id="KZM94058">
    <property type="protein sequence ID" value="KZM94058"/>
    <property type="gene ID" value="DCAR_017303"/>
</dbReference>
<keyword evidence="1" id="KW-0472">Membrane</keyword>
<gene>
    <name evidence="2" type="ORF">DCAR_017303</name>
    <name evidence="3" type="ORF">DCAR_0519784</name>
</gene>
<sequence>MPMNNYKGFLRMTGFCKTKVFGNLIGQVVEIFFSFSVFIQVSRINYCRSSVPGWLYRLKRMYCSLQGQILDSNANASRSAEMIEYKRKYNGQTHDHEMHC</sequence>
<accession>A0A164Y6Q1</accession>
<reference evidence="3" key="2">
    <citation type="submission" date="2022-03" db="EMBL/GenBank/DDBJ databases">
        <title>Draft title - Genomic analysis of global carrot germplasm unveils the trajectory of domestication and the origin of high carotenoid orange carrot.</title>
        <authorList>
            <person name="Iorizzo M."/>
            <person name="Ellison S."/>
            <person name="Senalik D."/>
            <person name="Macko-Podgorni A."/>
            <person name="Grzebelus D."/>
            <person name="Bostan H."/>
            <person name="Rolling W."/>
            <person name="Curaba J."/>
            <person name="Simon P."/>
        </authorList>
    </citation>
    <scope>NUCLEOTIDE SEQUENCE</scope>
    <source>
        <tissue evidence="3">Leaf</tissue>
    </source>
</reference>
<dbReference type="Proteomes" id="UP000077755">
    <property type="component" value="Chromosome 5"/>
</dbReference>
<dbReference type="EMBL" id="CP093347">
    <property type="protein sequence ID" value="WOH00424.1"/>
    <property type="molecule type" value="Genomic_DNA"/>
</dbReference>
<dbReference type="EMBL" id="LNRQ01000005">
    <property type="protein sequence ID" value="KZM94058.1"/>
    <property type="molecule type" value="Genomic_DNA"/>
</dbReference>
<organism evidence="2">
    <name type="scientific">Daucus carota subsp. sativus</name>
    <name type="common">Carrot</name>
    <dbReference type="NCBI Taxonomy" id="79200"/>
    <lineage>
        <taxon>Eukaryota</taxon>
        <taxon>Viridiplantae</taxon>
        <taxon>Streptophyta</taxon>
        <taxon>Embryophyta</taxon>
        <taxon>Tracheophyta</taxon>
        <taxon>Spermatophyta</taxon>
        <taxon>Magnoliopsida</taxon>
        <taxon>eudicotyledons</taxon>
        <taxon>Gunneridae</taxon>
        <taxon>Pentapetalae</taxon>
        <taxon>asterids</taxon>
        <taxon>campanulids</taxon>
        <taxon>Apiales</taxon>
        <taxon>Apiaceae</taxon>
        <taxon>Apioideae</taxon>
        <taxon>Scandiceae</taxon>
        <taxon>Daucinae</taxon>
        <taxon>Daucus</taxon>
        <taxon>Daucus sect. Daucus</taxon>
    </lineage>
</organism>
<evidence type="ECO:0000256" key="1">
    <source>
        <dbReference type="SAM" id="Phobius"/>
    </source>
</evidence>